<keyword evidence="9" id="KW-1185">Reference proteome</keyword>
<protein>
    <recommendedName>
        <fullName evidence="3">amidase</fullName>
        <ecNumber evidence="3">3.5.1.4</ecNumber>
    </recommendedName>
</protein>
<dbReference type="GeneID" id="63686938"/>
<evidence type="ECO:0000313" key="8">
    <source>
        <dbReference type="EMBL" id="EJU04610.1"/>
    </source>
</evidence>
<dbReference type="PIRSF" id="PIRSF001221">
    <property type="entry name" value="Amidase_fungi"/>
    <property type="match status" value="1"/>
</dbReference>
<comment type="catalytic activity">
    <reaction evidence="1">
        <text>a monocarboxylic acid amide + H2O = a monocarboxylate + NH4(+)</text>
        <dbReference type="Rhea" id="RHEA:12020"/>
        <dbReference type="ChEBI" id="CHEBI:15377"/>
        <dbReference type="ChEBI" id="CHEBI:28938"/>
        <dbReference type="ChEBI" id="CHEBI:35757"/>
        <dbReference type="ChEBI" id="CHEBI:83628"/>
        <dbReference type="EC" id="3.5.1.4"/>
    </reaction>
</comment>
<dbReference type="RefSeq" id="XP_040631504.1">
    <property type="nucleotide sequence ID" value="XM_040771876.1"/>
</dbReference>
<dbReference type="STRING" id="1858805.M5G8U8"/>
<feature type="binding site" evidence="6">
    <location>
        <begin position="229"/>
        <end position="232"/>
    </location>
    <ligand>
        <name>substrate</name>
    </ligand>
</feature>
<dbReference type="GO" id="GO:0004040">
    <property type="term" value="F:amidase activity"/>
    <property type="evidence" value="ECO:0007669"/>
    <property type="project" value="UniProtKB-EC"/>
</dbReference>
<dbReference type="OMA" id="WIISPVP"/>
<dbReference type="AlphaFoldDB" id="M5G8U8"/>
<evidence type="ECO:0000256" key="6">
    <source>
        <dbReference type="PIRSR" id="PIRSR001221-2"/>
    </source>
</evidence>
<evidence type="ECO:0000256" key="1">
    <source>
        <dbReference type="ARBA" id="ARBA00001311"/>
    </source>
</evidence>
<evidence type="ECO:0000313" key="9">
    <source>
        <dbReference type="Proteomes" id="UP000030653"/>
    </source>
</evidence>
<dbReference type="OrthoDB" id="6428749at2759"/>
<feature type="binding site" evidence="6">
    <location>
        <position position="182"/>
    </location>
    <ligand>
        <name>substrate</name>
    </ligand>
</feature>
<evidence type="ECO:0000256" key="3">
    <source>
        <dbReference type="ARBA" id="ARBA00012922"/>
    </source>
</evidence>
<dbReference type="Pfam" id="PF01425">
    <property type="entry name" value="Amidase"/>
    <property type="match status" value="1"/>
</dbReference>
<dbReference type="PANTHER" id="PTHR46072">
    <property type="entry name" value="AMIDASE-RELATED-RELATED"/>
    <property type="match status" value="1"/>
</dbReference>
<dbReference type="InterPro" id="IPR020556">
    <property type="entry name" value="Amidase_CS"/>
</dbReference>
<name>M5G8U8_DACPD</name>
<comment type="similarity">
    <text evidence="2">Belongs to the amidase family.</text>
</comment>
<dbReference type="InterPro" id="IPR036928">
    <property type="entry name" value="AS_sf"/>
</dbReference>
<proteinExistence type="inferred from homology"/>
<evidence type="ECO:0000256" key="2">
    <source>
        <dbReference type="ARBA" id="ARBA00009199"/>
    </source>
</evidence>
<dbReference type="HOGENOM" id="CLU_009600_9_2_1"/>
<feature type="active site" description="Charge relay system" evidence="5">
    <location>
        <position position="208"/>
    </location>
</feature>
<dbReference type="Gene3D" id="3.90.1300.10">
    <property type="entry name" value="Amidase signature (AS) domain"/>
    <property type="match status" value="1"/>
</dbReference>
<feature type="domain" description="Amidase" evidence="7">
    <location>
        <begin position="78"/>
        <end position="557"/>
    </location>
</feature>
<dbReference type="EMBL" id="JH795857">
    <property type="protein sequence ID" value="EJU04610.1"/>
    <property type="molecule type" value="Genomic_DNA"/>
</dbReference>
<dbReference type="PANTHER" id="PTHR46072:SF2">
    <property type="entry name" value="AMIDASE (EUROFUNG)"/>
    <property type="match status" value="1"/>
</dbReference>
<feature type="active site" description="Acyl-ester intermediate" evidence="5">
    <location>
        <position position="232"/>
    </location>
</feature>
<dbReference type="EC" id="3.5.1.4" evidence="3"/>
<feature type="binding site" evidence="6">
    <location>
        <position position="208"/>
    </location>
    <ligand>
        <name>substrate</name>
    </ligand>
</feature>
<evidence type="ECO:0000256" key="4">
    <source>
        <dbReference type="ARBA" id="ARBA00022801"/>
    </source>
</evidence>
<dbReference type="Proteomes" id="UP000030653">
    <property type="component" value="Unassembled WGS sequence"/>
</dbReference>
<gene>
    <name evidence="8" type="ORF">DACRYDRAFT_20301</name>
</gene>
<evidence type="ECO:0000259" key="7">
    <source>
        <dbReference type="Pfam" id="PF01425"/>
    </source>
</evidence>
<organism evidence="8 9">
    <name type="scientific">Dacryopinax primogenitus (strain DJM 731)</name>
    <name type="common">Brown rot fungus</name>
    <dbReference type="NCBI Taxonomy" id="1858805"/>
    <lineage>
        <taxon>Eukaryota</taxon>
        <taxon>Fungi</taxon>
        <taxon>Dikarya</taxon>
        <taxon>Basidiomycota</taxon>
        <taxon>Agaricomycotina</taxon>
        <taxon>Dacrymycetes</taxon>
        <taxon>Dacrymycetales</taxon>
        <taxon>Dacrymycetaceae</taxon>
        <taxon>Dacryopinax</taxon>
    </lineage>
</organism>
<reference evidence="8 9" key="1">
    <citation type="journal article" date="2012" name="Science">
        <title>The Paleozoic origin of enzymatic lignin decomposition reconstructed from 31 fungal genomes.</title>
        <authorList>
            <person name="Floudas D."/>
            <person name="Binder M."/>
            <person name="Riley R."/>
            <person name="Barry K."/>
            <person name="Blanchette R.A."/>
            <person name="Henrissat B."/>
            <person name="Martinez A.T."/>
            <person name="Otillar R."/>
            <person name="Spatafora J.W."/>
            <person name="Yadav J.S."/>
            <person name="Aerts A."/>
            <person name="Benoit I."/>
            <person name="Boyd A."/>
            <person name="Carlson A."/>
            <person name="Copeland A."/>
            <person name="Coutinho P.M."/>
            <person name="de Vries R.P."/>
            <person name="Ferreira P."/>
            <person name="Findley K."/>
            <person name="Foster B."/>
            <person name="Gaskell J."/>
            <person name="Glotzer D."/>
            <person name="Gorecki P."/>
            <person name="Heitman J."/>
            <person name="Hesse C."/>
            <person name="Hori C."/>
            <person name="Igarashi K."/>
            <person name="Jurgens J.A."/>
            <person name="Kallen N."/>
            <person name="Kersten P."/>
            <person name="Kohler A."/>
            <person name="Kuees U."/>
            <person name="Kumar T.K.A."/>
            <person name="Kuo A."/>
            <person name="LaButti K."/>
            <person name="Larrondo L.F."/>
            <person name="Lindquist E."/>
            <person name="Ling A."/>
            <person name="Lombard V."/>
            <person name="Lucas S."/>
            <person name="Lundell T."/>
            <person name="Martin R."/>
            <person name="McLaughlin D.J."/>
            <person name="Morgenstern I."/>
            <person name="Morin E."/>
            <person name="Murat C."/>
            <person name="Nagy L.G."/>
            <person name="Nolan M."/>
            <person name="Ohm R.A."/>
            <person name="Patyshakuliyeva A."/>
            <person name="Rokas A."/>
            <person name="Ruiz-Duenas F.J."/>
            <person name="Sabat G."/>
            <person name="Salamov A."/>
            <person name="Samejima M."/>
            <person name="Schmutz J."/>
            <person name="Slot J.C."/>
            <person name="St John F."/>
            <person name="Stenlid J."/>
            <person name="Sun H."/>
            <person name="Sun S."/>
            <person name="Syed K."/>
            <person name="Tsang A."/>
            <person name="Wiebenga A."/>
            <person name="Young D."/>
            <person name="Pisabarro A."/>
            <person name="Eastwood D.C."/>
            <person name="Martin F."/>
            <person name="Cullen D."/>
            <person name="Grigoriev I.V."/>
            <person name="Hibbett D.S."/>
        </authorList>
    </citation>
    <scope>NUCLEOTIDE SEQUENCE [LARGE SCALE GENOMIC DNA]</scope>
    <source>
        <strain evidence="8 9">DJM-731 SS1</strain>
    </source>
</reference>
<dbReference type="PROSITE" id="PS00571">
    <property type="entry name" value="AMIDASES"/>
    <property type="match status" value="1"/>
</dbReference>
<feature type="active site" description="Charge relay system" evidence="5">
    <location>
        <position position="133"/>
    </location>
</feature>
<accession>M5G8U8</accession>
<sequence length="580" mass="64249">MATETWKEVCRRKREEQAASIPTTWLLPSLPPASTLNVLGIPRTCGLLSEKELEITELDDIAQLLESIETGKWSSVQVVTAFAKRACIAHQLTNCLTEIFIDKALERARWLDDYLKTEGKPIGPLHGLPISLKDQFCIKGLDTVMGYAAWVGKTAEEDCTLVSLLLELGAIPYVRTNVPQTLMWGETYNNVYLRTVNPYNRLLTPGGSSGGEGALLALHGSPLGVGTDIGGSVRIPATWCGLYSLRPSYNRLPYQGACNSFEGFEAVPSVLGPMAHSLPALKTFTKAIVNAKPWDWDPEAVRKLWSEREEKLDEHGQGKGLCFGILWDDGLVRVHPPVGRALEMTKAAVEAAGHTVIEWKHYKPLEIRAVLNALFLSDGGTDFVAHTSLPPHELLLTTVFPRPDSPFSHPSLALPPPAENTLLLPHPSIPVHELYSLHVEKRQLAKGFLDAWISSRTRTGTGRPVDALLAPVMATPAPPHGRNAYDFYCEYWNVVDCPCVVLPVTKVNPEVDRKEPAWEWRCQEERVVHELYEPELFRDMPVGIQVIGRKQEEEAVLSIAQLVDDALKSHAVAKQDELES</sequence>
<dbReference type="InterPro" id="IPR023631">
    <property type="entry name" value="Amidase_dom"/>
</dbReference>
<keyword evidence="4" id="KW-0378">Hydrolase</keyword>
<evidence type="ECO:0000256" key="5">
    <source>
        <dbReference type="PIRSR" id="PIRSR001221-1"/>
    </source>
</evidence>
<dbReference type="SUPFAM" id="SSF75304">
    <property type="entry name" value="Amidase signature (AS) enzymes"/>
    <property type="match status" value="1"/>
</dbReference>